<evidence type="ECO:0000259" key="1">
    <source>
        <dbReference type="Pfam" id="PF18962"/>
    </source>
</evidence>
<dbReference type="InterPro" id="IPR026444">
    <property type="entry name" value="Secre_tail"/>
</dbReference>
<accession>A0A382EYR3</accession>
<sequence length="278" mass="30638">MQKFLLTLSITITYFFSSAQCTPNSLYQDSSYNIWPDTVQNLPHVTQGLSYYTQIYLKTPETLIEAASGDSSLTTIDTLGNSYYIGTWPVDSMTMVSTIGLPSGISLDCNTTSCFFPGNVVGCANVYGITNDPVGVYPITIEINVYTHGSITVFGFPIAVETDLYTATGAYETIEGYKIVIDAATDIEAFHKDDFVLFQNVPNPCSATTYFKFYSPKSASVQFTVIDMFGREIITNMISASNGLNSYKFKHSLAPGIYLYSINNGVEQISKRMIVVEK</sequence>
<dbReference type="Pfam" id="PF18962">
    <property type="entry name" value="Por_Secre_tail"/>
    <property type="match status" value="1"/>
</dbReference>
<evidence type="ECO:0000313" key="2">
    <source>
        <dbReference type="EMBL" id="SVB55532.1"/>
    </source>
</evidence>
<dbReference type="NCBIfam" id="TIGR04183">
    <property type="entry name" value="Por_Secre_tail"/>
    <property type="match status" value="1"/>
</dbReference>
<gene>
    <name evidence="2" type="ORF">METZ01_LOCUS208386</name>
</gene>
<reference evidence="2" key="1">
    <citation type="submission" date="2018-05" db="EMBL/GenBank/DDBJ databases">
        <authorList>
            <person name="Lanie J.A."/>
            <person name="Ng W.-L."/>
            <person name="Kazmierczak K.M."/>
            <person name="Andrzejewski T.M."/>
            <person name="Davidsen T.M."/>
            <person name="Wayne K.J."/>
            <person name="Tettelin H."/>
            <person name="Glass J.I."/>
            <person name="Rusch D."/>
            <person name="Podicherti R."/>
            <person name="Tsui H.-C.T."/>
            <person name="Winkler M.E."/>
        </authorList>
    </citation>
    <scope>NUCLEOTIDE SEQUENCE</scope>
</reference>
<dbReference type="AlphaFoldDB" id="A0A382EYR3"/>
<proteinExistence type="predicted"/>
<dbReference type="EMBL" id="UINC01046918">
    <property type="protein sequence ID" value="SVB55532.1"/>
    <property type="molecule type" value="Genomic_DNA"/>
</dbReference>
<protein>
    <recommendedName>
        <fullName evidence="1">Secretion system C-terminal sorting domain-containing protein</fullName>
    </recommendedName>
</protein>
<name>A0A382EYR3_9ZZZZ</name>
<feature type="domain" description="Secretion system C-terminal sorting" evidence="1">
    <location>
        <begin position="202"/>
        <end position="275"/>
    </location>
</feature>
<organism evidence="2">
    <name type="scientific">marine metagenome</name>
    <dbReference type="NCBI Taxonomy" id="408172"/>
    <lineage>
        <taxon>unclassified sequences</taxon>
        <taxon>metagenomes</taxon>
        <taxon>ecological metagenomes</taxon>
    </lineage>
</organism>